<name>A0A1I4PKX7_9BACI</name>
<dbReference type="RefSeq" id="WP_175495495.1">
    <property type="nucleotide sequence ID" value="NZ_FOTR01000012.1"/>
</dbReference>
<proteinExistence type="predicted"/>
<protein>
    <submittedName>
        <fullName evidence="1">Uncharacterized protein</fullName>
    </submittedName>
</protein>
<reference evidence="2" key="1">
    <citation type="submission" date="2016-10" db="EMBL/GenBank/DDBJ databases">
        <authorList>
            <person name="Varghese N."/>
            <person name="Submissions S."/>
        </authorList>
    </citation>
    <scope>NUCLEOTIDE SEQUENCE [LARGE SCALE GENOMIC DNA]</scope>
    <source>
        <strain evidence="2">CGMCC 1.4250</strain>
    </source>
</reference>
<dbReference type="AlphaFoldDB" id="A0A1I4PKX7"/>
<dbReference type="EMBL" id="FOTR01000012">
    <property type="protein sequence ID" value="SFM28472.1"/>
    <property type="molecule type" value="Genomic_DNA"/>
</dbReference>
<accession>A0A1I4PKX7</accession>
<evidence type="ECO:0000313" key="1">
    <source>
        <dbReference type="EMBL" id="SFM28472.1"/>
    </source>
</evidence>
<sequence>MSLDDAIRELERLIAIYYLGNNYVSDSVEFSREESRLIMRSIMQALEIAEMIKDKKL</sequence>
<dbReference type="STRING" id="334253.SAMN04487943_11217"/>
<dbReference type="Proteomes" id="UP000198565">
    <property type="component" value="Unassembled WGS sequence"/>
</dbReference>
<keyword evidence="2" id="KW-1185">Reference proteome</keyword>
<organism evidence="1 2">
    <name type="scientific">Gracilibacillus orientalis</name>
    <dbReference type="NCBI Taxonomy" id="334253"/>
    <lineage>
        <taxon>Bacteria</taxon>
        <taxon>Bacillati</taxon>
        <taxon>Bacillota</taxon>
        <taxon>Bacilli</taxon>
        <taxon>Bacillales</taxon>
        <taxon>Bacillaceae</taxon>
        <taxon>Gracilibacillus</taxon>
    </lineage>
</organism>
<gene>
    <name evidence="1" type="ORF">SAMN04487943_11217</name>
</gene>
<evidence type="ECO:0000313" key="2">
    <source>
        <dbReference type="Proteomes" id="UP000198565"/>
    </source>
</evidence>